<dbReference type="InterPro" id="IPR035983">
    <property type="entry name" value="Hect_E3_ubiquitin_ligase"/>
</dbReference>
<evidence type="ECO:0000313" key="11">
    <source>
        <dbReference type="Proteomes" id="UP001195483"/>
    </source>
</evidence>
<keyword evidence="11" id="KW-1185">Reference proteome</keyword>
<accession>A0AAE0SKE5</accession>
<dbReference type="GO" id="GO:0005737">
    <property type="term" value="C:cytoplasm"/>
    <property type="evidence" value="ECO:0007669"/>
    <property type="project" value="TreeGrafter"/>
</dbReference>
<dbReference type="GO" id="GO:0016567">
    <property type="term" value="P:protein ubiquitination"/>
    <property type="evidence" value="ECO:0007669"/>
    <property type="project" value="TreeGrafter"/>
</dbReference>
<dbReference type="InterPro" id="IPR036529">
    <property type="entry name" value="KIX_dom_sf"/>
</dbReference>
<dbReference type="Gene3D" id="3.30.2410.10">
    <property type="entry name" value="Hect, E3 ligase catalytic domain"/>
    <property type="match status" value="1"/>
</dbReference>
<evidence type="ECO:0000256" key="6">
    <source>
        <dbReference type="ARBA" id="ARBA00023242"/>
    </source>
</evidence>
<dbReference type="PANTHER" id="PTHR11254">
    <property type="entry name" value="HECT DOMAIN UBIQUITIN-PROTEIN LIGASE"/>
    <property type="match status" value="1"/>
</dbReference>
<dbReference type="GO" id="GO:0061630">
    <property type="term" value="F:ubiquitin protein ligase activity"/>
    <property type="evidence" value="ECO:0007669"/>
    <property type="project" value="UniProtKB-EC"/>
</dbReference>
<reference evidence="10" key="3">
    <citation type="submission" date="2023-05" db="EMBL/GenBank/DDBJ databases">
        <authorList>
            <person name="Smith C.H."/>
        </authorList>
    </citation>
    <scope>NUCLEOTIDE SEQUENCE</scope>
    <source>
        <strain evidence="10">CHS0354</strain>
        <tissue evidence="10">Mantle</tissue>
    </source>
</reference>
<dbReference type="EMBL" id="JAEAOA010001877">
    <property type="protein sequence ID" value="KAK3593328.1"/>
    <property type="molecule type" value="Genomic_DNA"/>
</dbReference>
<comment type="pathway">
    <text evidence="2">Protein modification; protein ubiquitination.</text>
</comment>
<keyword evidence="4" id="KW-0808">Transferase</keyword>
<dbReference type="GO" id="GO:0006511">
    <property type="term" value="P:ubiquitin-dependent protein catabolic process"/>
    <property type="evidence" value="ECO:0007669"/>
    <property type="project" value="TreeGrafter"/>
</dbReference>
<dbReference type="PROSITE" id="PS50237">
    <property type="entry name" value="HECT"/>
    <property type="match status" value="1"/>
</dbReference>
<dbReference type="GO" id="GO:0003712">
    <property type="term" value="F:transcription coregulator activity"/>
    <property type="evidence" value="ECO:0007669"/>
    <property type="project" value="InterPro"/>
</dbReference>
<keyword evidence="6" id="KW-0539">Nucleus</keyword>
<feature type="domain" description="HECT" evidence="9">
    <location>
        <begin position="436"/>
        <end position="790"/>
    </location>
</feature>
<evidence type="ECO:0000256" key="8">
    <source>
        <dbReference type="SAM" id="MobiDB-lite"/>
    </source>
</evidence>
<feature type="region of interest" description="Disordered" evidence="8">
    <location>
        <begin position="157"/>
        <end position="202"/>
    </location>
</feature>
<protein>
    <recommendedName>
        <fullName evidence="3">HECT-type E3 ubiquitin transferase</fullName>
        <ecNumber evidence="3">2.3.2.26</ecNumber>
    </recommendedName>
</protein>
<dbReference type="InterPro" id="IPR050409">
    <property type="entry name" value="E3_ubiq-protein_ligase"/>
</dbReference>
<name>A0AAE0SKE5_9BIVA</name>
<dbReference type="Proteomes" id="UP001195483">
    <property type="component" value="Unassembled WGS sequence"/>
</dbReference>
<feature type="compositionally biased region" description="Polar residues" evidence="8">
    <location>
        <begin position="180"/>
        <end position="195"/>
    </location>
</feature>
<evidence type="ECO:0000256" key="2">
    <source>
        <dbReference type="ARBA" id="ARBA00004906"/>
    </source>
</evidence>
<organism evidence="10 11">
    <name type="scientific">Potamilus streckersoni</name>
    <dbReference type="NCBI Taxonomy" id="2493646"/>
    <lineage>
        <taxon>Eukaryota</taxon>
        <taxon>Metazoa</taxon>
        <taxon>Spiralia</taxon>
        <taxon>Lophotrochozoa</taxon>
        <taxon>Mollusca</taxon>
        <taxon>Bivalvia</taxon>
        <taxon>Autobranchia</taxon>
        <taxon>Heteroconchia</taxon>
        <taxon>Palaeoheterodonta</taxon>
        <taxon>Unionida</taxon>
        <taxon>Unionoidea</taxon>
        <taxon>Unionidae</taxon>
        <taxon>Ambleminae</taxon>
        <taxon>Lampsilini</taxon>
        <taxon>Potamilus</taxon>
    </lineage>
</organism>
<dbReference type="InterPro" id="IPR000569">
    <property type="entry name" value="HECT_dom"/>
</dbReference>
<reference evidence="10" key="2">
    <citation type="journal article" date="2021" name="Genome Biol. Evol.">
        <title>Developing a high-quality reference genome for a parasitic bivalve with doubly uniparental inheritance (Bivalvia: Unionida).</title>
        <authorList>
            <person name="Smith C.H."/>
        </authorList>
    </citation>
    <scope>NUCLEOTIDE SEQUENCE</scope>
    <source>
        <strain evidence="10">CHS0354</strain>
        <tissue evidence="10">Mantle</tissue>
    </source>
</reference>
<evidence type="ECO:0000259" key="9">
    <source>
        <dbReference type="PROSITE" id="PS50237"/>
    </source>
</evidence>
<keyword evidence="5 7" id="KW-0833">Ubl conjugation pathway</keyword>
<reference evidence="10" key="1">
    <citation type="journal article" date="2021" name="Genome Biol. Evol.">
        <title>A High-Quality Reference Genome for a Parasitic Bivalve with Doubly Uniparental Inheritance (Bivalvia: Unionida).</title>
        <authorList>
            <person name="Smith C.H."/>
        </authorList>
    </citation>
    <scope>NUCLEOTIDE SEQUENCE</scope>
    <source>
        <strain evidence="10">CHS0354</strain>
    </source>
</reference>
<evidence type="ECO:0000313" key="10">
    <source>
        <dbReference type="EMBL" id="KAK3593328.1"/>
    </source>
</evidence>
<evidence type="ECO:0000256" key="3">
    <source>
        <dbReference type="ARBA" id="ARBA00012485"/>
    </source>
</evidence>
<dbReference type="AlphaFoldDB" id="A0AAE0SKE5"/>
<feature type="compositionally biased region" description="Low complexity" evidence="8">
    <location>
        <begin position="157"/>
        <end position="179"/>
    </location>
</feature>
<comment type="catalytic activity">
    <reaction evidence="1">
        <text>S-ubiquitinyl-[E2 ubiquitin-conjugating enzyme]-L-cysteine + [acceptor protein]-L-lysine = [E2 ubiquitin-conjugating enzyme]-L-cysteine + N(6)-ubiquitinyl-[acceptor protein]-L-lysine.</text>
        <dbReference type="EC" id="2.3.2.26"/>
    </reaction>
</comment>
<proteinExistence type="predicted"/>
<evidence type="ECO:0000256" key="4">
    <source>
        <dbReference type="ARBA" id="ARBA00022679"/>
    </source>
</evidence>
<evidence type="ECO:0000256" key="1">
    <source>
        <dbReference type="ARBA" id="ARBA00000885"/>
    </source>
</evidence>
<dbReference type="GO" id="GO:0006355">
    <property type="term" value="P:regulation of DNA-templated transcription"/>
    <property type="evidence" value="ECO:0007669"/>
    <property type="project" value="InterPro"/>
</dbReference>
<evidence type="ECO:0000256" key="7">
    <source>
        <dbReference type="PROSITE-ProRule" id="PRU00104"/>
    </source>
</evidence>
<dbReference type="EC" id="2.3.2.26" evidence="3"/>
<dbReference type="PANTHER" id="PTHR11254:SF440">
    <property type="entry name" value="E3 UBIQUITIN-PROTEIN LIGASE NEDD-4"/>
    <property type="match status" value="1"/>
</dbReference>
<feature type="active site" description="Glycyl thioester intermediate" evidence="7">
    <location>
        <position position="754"/>
    </location>
</feature>
<sequence>MFGPLNIDQISTLESNVDKVIVTETTNTNDSDIRSRRMNIPEERRKENIHQIVDSVLPEIDVDNLYIGHSMLLEFAKATESKIYNSVNGMNEYHYYARKTVDTVKRAFEEWTRQHPDKECNILRDLCGMNMQDFIDKAKQNNSSVLTMANTTILSEDTSTISHSSTSTSSVSSDNQTRSGTNNGRYEPYPSTSGISVRRSRSQRSRQYAKAYSVCFYSKSDLPSRSQRCRIILEAVIDILIDDSENDIRDKLTEILEVKHGYHFITNDDLVLLKSARRQLDLPVSPPEFEWNGDKLRRLIGNGKLHVMVQIQGQMDSSFERSCSFVKCERNDSRRRQLESSSSSDISSDDSTWLTEDNDSLRYMDDEEAMNEAIRRSLVDQGGALSPGICTLSTKNKEKIARALYEHAEQVVRGPARCITVKRDDLWKAALEFFRKPDFVKEFGSLEVHFKTKHDVAEEGVDSGGPKREFFRLLIREICHKSGALVETPNGLVPRNNIRQLQEGLLFDIGRMISTIVMQGGEPPSLFSPLITQCILMDAISTQPDVDDIPDLIIRESLRLIQQATDQGSLERALNSCEWRFDVDGLPLFVKMENKEEFVKASAMHFAVLTRQTGIQQLLHGLKYYDFLGLMRKKPFLCSILEYRKDAISAKDLISIFEPEYSCSDEELEKEEKLFSNLKEFLQQIENETLLHTLDEAMIHLTAEEKDFISAMQPCKLLEFCTGSCRIPALGFEVDPHITFVHDDHKYHPSAHTCGNNLVLYVNDKTTLDKSAFFKIMVETLMNAENFGFD</sequence>
<dbReference type="Gene3D" id="3.90.1750.10">
    <property type="entry name" value="Hect, E3 ligase catalytic domains"/>
    <property type="match status" value="1"/>
</dbReference>
<dbReference type="SMART" id="SM00119">
    <property type="entry name" value="HECTc"/>
    <property type="match status" value="1"/>
</dbReference>
<dbReference type="SUPFAM" id="SSF56204">
    <property type="entry name" value="Hect, E3 ligase catalytic domain"/>
    <property type="match status" value="1"/>
</dbReference>
<comment type="caution">
    <text evidence="10">The sequence shown here is derived from an EMBL/GenBank/DDBJ whole genome shotgun (WGS) entry which is preliminary data.</text>
</comment>
<gene>
    <name evidence="10" type="ORF">CHS0354_031389</name>
</gene>
<dbReference type="SUPFAM" id="SSF47040">
    <property type="entry name" value="Kix domain of CBP (creb binding protein)"/>
    <property type="match status" value="1"/>
</dbReference>
<dbReference type="Pfam" id="PF00632">
    <property type="entry name" value="HECT"/>
    <property type="match status" value="1"/>
</dbReference>
<evidence type="ECO:0000256" key="5">
    <source>
        <dbReference type="ARBA" id="ARBA00022786"/>
    </source>
</evidence>